<organism evidence="3">
    <name type="scientific">Schistocephalus solidus</name>
    <name type="common">Tapeworm</name>
    <dbReference type="NCBI Taxonomy" id="70667"/>
    <lineage>
        <taxon>Eukaryota</taxon>
        <taxon>Metazoa</taxon>
        <taxon>Spiralia</taxon>
        <taxon>Lophotrochozoa</taxon>
        <taxon>Platyhelminthes</taxon>
        <taxon>Cestoda</taxon>
        <taxon>Eucestoda</taxon>
        <taxon>Diphyllobothriidea</taxon>
        <taxon>Diphyllobothriidae</taxon>
        <taxon>Schistocephalus</taxon>
    </lineage>
</organism>
<accession>A0A183SGP6</accession>
<reference evidence="3" key="1">
    <citation type="submission" date="2016-06" db="UniProtKB">
        <authorList>
            <consortium name="WormBaseParasite"/>
        </authorList>
    </citation>
    <scope>IDENTIFICATION</scope>
</reference>
<evidence type="ECO:0000313" key="1">
    <source>
        <dbReference type="EMBL" id="VDL89779.1"/>
    </source>
</evidence>
<keyword evidence="2" id="KW-1185">Reference proteome</keyword>
<dbReference type="WBParaSite" id="SSLN_0000349701-mRNA-1">
    <property type="protein sequence ID" value="SSLN_0000349701-mRNA-1"/>
    <property type="gene ID" value="SSLN_0000349701"/>
</dbReference>
<name>A0A183SGP6_SCHSO</name>
<dbReference type="EMBL" id="UYSU01032530">
    <property type="protein sequence ID" value="VDL89779.1"/>
    <property type="molecule type" value="Genomic_DNA"/>
</dbReference>
<evidence type="ECO:0000313" key="3">
    <source>
        <dbReference type="WBParaSite" id="SSLN_0000349701-mRNA-1"/>
    </source>
</evidence>
<dbReference type="Proteomes" id="UP000275846">
    <property type="component" value="Unassembled WGS sequence"/>
</dbReference>
<evidence type="ECO:0000313" key="2">
    <source>
        <dbReference type="Proteomes" id="UP000275846"/>
    </source>
</evidence>
<protein>
    <submittedName>
        <fullName evidence="3">Reverse transcriptase domain-containing protein</fullName>
    </submittedName>
</protein>
<proteinExistence type="predicted"/>
<dbReference type="AlphaFoldDB" id="A0A183SGP6"/>
<reference evidence="1 2" key="2">
    <citation type="submission" date="2018-11" db="EMBL/GenBank/DDBJ databases">
        <authorList>
            <consortium name="Pathogen Informatics"/>
        </authorList>
    </citation>
    <scope>NUCLEOTIDE SEQUENCE [LARGE SCALE GENOMIC DNA]</scope>
    <source>
        <strain evidence="1 2">NST_G2</strain>
    </source>
</reference>
<sequence length="263" mass="29964">MDSRLLNQRRMHFHSRVSTATIHELLFADDYALNATTEEEMQRSMDLFAATCNILGHRINTGKIVVMHQPPPNTTFTTTHINFNDAQLKYVDIFRSALSTYLRRANRPDRTSSDAMQEQSENSYFYVKFCHPSFGPSPHPHPWHQFHSTFHHRDHIPILITCYPHTTATNTITVTVATALTVLAHSLIAWAFSVPCACMTAEFTVMPKTPSVSSIFHRQCYPNNREYRPPAFPDLSCPHCALNFNCTSAWSATCECTARMLVL</sequence>
<gene>
    <name evidence="1" type="ORF">SSLN_LOCUS3394</name>
</gene>
<dbReference type="OrthoDB" id="6326277at2759"/>